<dbReference type="SUPFAM" id="SSF55550">
    <property type="entry name" value="SH2 domain"/>
    <property type="match status" value="1"/>
</dbReference>
<organism evidence="8 9">
    <name type="scientific">Ranatra chinensis</name>
    <dbReference type="NCBI Taxonomy" id="642074"/>
    <lineage>
        <taxon>Eukaryota</taxon>
        <taxon>Metazoa</taxon>
        <taxon>Ecdysozoa</taxon>
        <taxon>Arthropoda</taxon>
        <taxon>Hexapoda</taxon>
        <taxon>Insecta</taxon>
        <taxon>Pterygota</taxon>
        <taxon>Neoptera</taxon>
        <taxon>Paraneoptera</taxon>
        <taxon>Hemiptera</taxon>
        <taxon>Heteroptera</taxon>
        <taxon>Panheteroptera</taxon>
        <taxon>Nepomorpha</taxon>
        <taxon>Nepidae</taxon>
        <taxon>Ranatrinae</taxon>
        <taxon>Ranatra</taxon>
    </lineage>
</organism>
<evidence type="ECO:0000256" key="2">
    <source>
        <dbReference type="ARBA" id="ARBA00022700"/>
    </source>
</evidence>
<evidence type="ECO:0000256" key="1">
    <source>
        <dbReference type="ARBA" id="ARBA00022604"/>
    </source>
</evidence>
<sequence>MLTSCPRCQATFPCPPEPSPSVPLSFVLGGGGAGGAATPGRPAATAVGGADSSEQELLRLRVTMLRLQASGWYHEGLTWWQADALLAGCSPGTFLLRDSADPRFLLSLSAQTHNGPTSVRLHYTDGYFRMDAEPSLVERMPLFECVVRLVEHYIALTGRSEVRRDPVWLDSATGQMHAYIDLRKPLYRTDKFPTLQHLARLAVNKLPQHSLPTSALPRTLRQYLAEYPYVH</sequence>
<evidence type="ECO:0000259" key="7">
    <source>
        <dbReference type="PROSITE" id="PS50225"/>
    </source>
</evidence>
<keyword evidence="3" id="KW-0833">Ubl conjugation pathway</keyword>
<dbReference type="SUPFAM" id="SSF158235">
    <property type="entry name" value="SOCS box-like"/>
    <property type="match status" value="1"/>
</dbReference>
<dbReference type="InterPro" id="IPR000980">
    <property type="entry name" value="SH2"/>
</dbReference>
<keyword evidence="4 5" id="KW-0727">SH2 domain</keyword>
<dbReference type="SMART" id="SM00969">
    <property type="entry name" value="SOCS_box"/>
    <property type="match status" value="1"/>
</dbReference>
<accession>A0ABD0Z5S7</accession>
<dbReference type="Gene3D" id="3.30.505.10">
    <property type="entry name" value="SH2 domain"/>
    <property type="match status" value="1"/>
</dbReference>
<keyword evidence="9" id="KW-1185">Reference proteome</keyword>
<keyword evidence="2" id="KW-0734">Signal transduction inhibitor</keyword>
<dbReference type="InterPro" id="IPR036036">
    <property type="entry name" value="SOCS_box-like_dom_sf"/>
</dbReference>
<reference evidence="8 9" key="1">
    <citation type="submission" date="2024-07" db="EMBL/GenBank/DDBJ databases">
        <title>Chromosome-level genome assembly of the water stick insect Ranatra chinensis (Heteroptera: Nepidae).</title>
        <authorList>
            <person name="Liu X."/>
        </authorList>
    </citation>
    <scope>NUCLEOTIDE SEQUENCE [LARGE SCALE GENOMIC DNA]</scope>
    <source>
        <strain evidence="8">Cailab_2021Rc</strain>
        <tissue evidence="8">Muscle</tissue>
    </source>
</reference>
<dbReference type="InterPro" id="IPR036860">
    <property type="entry name" value="SH2_dom_sf"/>
</dbReference>
<comment type="caution">
    <text evidence="8">The sequence shown here is derived from an EMBL/GenBank/DDBJ whole genome shotgun (WGS) entry which is preliminary data.</text>
</comment>
<dbReference type="EMBL" id="JBFDAA010000007">
    <property type="protein sequence ID" value="KAL1130739.1"/>
    <property type="molecule type" value="Genomic_DNA"/>
</dbReference>
<evidence type="ECO:0000259" key="6">
    <source>
        <dbReference type="PROSITE" id="PS50001"/>
    </source>
</evidence>
<evidence type="ECO:0008006" key="10">
    <source>
        <dbReference type="Google" id="ProtNLM"/>
    </source>
</evidence>
<dbReference type="GO" id="GO:0009968">
    <property type="term" value="P:negative regulation of signal transduction"/>
    <property type="evidence" value="ECO:0007669"/>
    <property type="project" value="UniProtKB-KW"/>
</dbReference>
<dbReference type="AlphaFoldDB" id="A0ABD0Z5S7"/>
<dbReference type="PROSITE" id="PS50001">
    <property type="entry name" value="SH2"/>
    <property type="match status" value="1"/>
</dbReference>
<dbReference type="Pfam" id="PF00017">
    <property type="entry name" value="SH2"/>
    <property type="match status" value="1"/>
</dbReference>
<evidence type="ECO:0000256" key="3">
    <source>
        <dbReference type="ARBA" id="ARBA00022786"/>
    </source>
</evidence>
<dbReference type="PANTHER" id="PTHR10155">
    <property type="entry name" value="PHOSPHATIDYLINOSITOL 3-KINASE REGULATORY SUBUNIT"/>
    <property type="match status" value="1"/>
</dbReference>
<feature type="domain" description="SOCS box" evidence="7">
    <location>
        <begin position="181"/>
        <end position="230"/>
    </location>
</feature>
<evidence type="ECO:0000256" key="4">
    <source>
        <dbReference type="ARBA" id="ARBA00022999"/>
    </source>
</evidence>
<dbReference type="CDD" id="cd09923">
    <property type="entry name" value="SH2_SOCS_family"/>
    <property type="match status" value="1"/>
</dbReference>
<dbReference type="Proteomes" id="UP001558652">
    <property type="component" value="Unassembled WGS sequence"/>
</dbReference>
<dbReference type="PROSITE" id="PS50225">
    <property type="entry name" value="SOCS"/>
    <property type="match status" value="1"/>
</dbReference>
<dbReference type="InterPro" id="IPR001496">
    <property type="entry name" value="SOCS_box"/>
</dbReference>
<evidence type="ECO:0000313" key="9">
    <source>
        <dbReference type="Proteomes" id="UP001558652"/>
    </source>
</evidence>
<keyword evidence="1" id="KW-0341">Growth regulation</keyword>
<proteinExistence type="predicted"/>
<feature type="domain" description="SH2" evidence="6">
    <location>
        <begin position="72"/>
        <end position="153"/>
    </location>
</feature>
<protein>
    <recommendedName>
        <fullName evidence="10">Suppressor of cytokine signaling 2</fullName>
    </recommendedName>
</protein>
<name>A0ABD0Z5S7_9HEMI</name>
<evidence type="ECO:0000256" key="5">
    <source>
        <dbReference type="PROSITE-ProRule" id="PRU00191"/>
    </source>
</evidence>
<gene>
    <name evidence="8" type="ORF">AAG570_011980</name>
</gene>
<dbReference type="SMART" id="SM00252">
    <property type="entry name" value="SH2"/>
    <property type="match status" value="1"/>
</dbReference>
<dbReference type="PANTHER" id="PTHR10155:SF16">
    <property type="entry name" value="SUPPRESSOR OF CYTOKINE SIGNALING 2"/>
    <property type="match status" value="1"/>
</dbReference>
<evidence type="ECO:0000313" key="8">
    <source>
        <dbReference type="EMBL" id="KAL1130739.1"/>
    </source>
</evidence>